<dbReference type="Proteomes" id="UP001174909">
    <property type="component" value="Unassembled WGS sequence"/>
</dbReference>
<keyword evidence="14" id="KW-1185">Reference proteome</keyword>
<organism evidence="13 14">
    <name type="scientific">Geodia barretti</name>
    <name type="common">Barrett's horny sponge</name>
    <dbReference type="NCBI Taxonomy" id="519541"/>
    <lineage>
        <taxon>Eukaryota</taxon>
        <taxon>Metazoa</taxon>
        <taxon>Porifera</taxon>
        <taxon>Demospongiae</taxon>
        <taxon>Heteroscleromorpha</taxon>
        <taxon>Tetractinellida</taxon>
        <taxon>Astrophorina</taxon>
        <taxon>Geodiidae</taxon>
        <taxon>Geodia</taxon>
    </lineage>
</organism>
<keyword evidence="3" id="KW-0433">Leucine-rich repeat</keyword>
<protein>
    <recommendedName>
        <fullName evidence="11">Dynein regulatory complex subunit 3</fullName>
    </recommendedName>
</protein>
<keyword evidence="8" id="KW-0206">Cytoskeleton</keyword>
<keyword evidence="7" id="KW-0969">Cilium</keyword>
<feature type="region of interest" description="Disordered" evidence="12">
    <location>
        <begin position="485"/>
        <end position="513"/>
    </location>
</feature>
<dbReference type="SUPFAM" id="SSF52075">
    <property type="entry name" value="Outer arm dynein light chain 1"/>
    <property type="match status" value="1"/>
</dbReference>
<evidence type="ECO:0000256" key="12">
    <source>
        <dbReference type="SAM" id="MobiDB-lite"/>
    </source>
</evidence>
<dbReference type="EMBL" id="CASHTH010004054">
    <property type="protein sequence ID" value="CAI8052924.1"/>
    <property type="molecule type" value="Genomic_DNA"/>
</dbReference>
<keyword evidence="5" id="KW-0282">Flagellum</keyword>
<evidence type="ECO:0000256" key="1">
    <source>
        <dbReference type="ARBA" id="ARBA00004611"/>
    </source>
</evidence>
<evidence type="ECO:0000256" key="4">
    <source>
        <dbReference type="ARBA" id="ARBA00022737"/>
    </source>
</evidence>
<keyword evidence="4" id="KW-0677">Repeat</keyword>
<gene>
    <name evidence="13" type="ORF">GBAR_LOCUS28951</name>
</gene>
<evidence type="ECO:0000256" key="9">
    <source>
        <dbReference type="ARBA" id="ARBA00023273"/>
    </source>
</evidence>
<dbReference type="GO" id="GO:0005929">
    <property type="term" value="C:cilium"/>
    <property type="evidence" value="ECO:0007669"/>
    <property type="project" value="TreeGrafter"/>
</dbReference>
<accession>A0AA35TSF0</accession>
<comment type="similarity">
    <text evidence="10">Belongs to the DRC3 family.</text>
</comment>
<dbReference type="PANTHER" id="PTHR45973">
    <property type="entry name" value="PROTEIN PHOSPHATASE 1 REGULATORY SUBUNIT SDS22-RELATED"/>
    <property type="match status" value="1"/>
</dbReference>
<keyword evidence="9" id="KW-0966">Cell projection</keyword>
<evidence type="ECO:0000256" key="3">
    <source>
        <dbReference type="ARBA" id="ARBA00022614"/>
    </source>
</evidence>
<dbReference type="Pfam" id="PF14580">
    <property type="entry name" value="LRR_9"/>
    <property type="match status" value="1"/>
</dbReference>
<evidence type="ECO:0000256" key="10">
    <source>
        <dbReference type="ARBA" id="ARBA00038378"/>
    </source>
</evidence>
<dbReference type="InterPro" id="IPR003591">
    <property type="entry name" value="Leu-rich_rpt_typical-subtyp"/>
</dbReference>
<keyword evidence="6" id="KW-0175">Coiled coil</keyword>
<dbReference type="InterPro" id="IPR001611">
    <property type="entry name" value="Leu-rich_rpt"/>
</dbReference>
<dbReference type="AlphaFoldDB" id="A0AA35TSF0"/>
<feature type="compositionally biased region" description="Basic and acidic residues" evidence="12">
    <location>
        <begin position="497"/>
        <end position="513"/>
    </location>
</feature>
<dbReference type="SMART" id="SM00365">
    <property type="entry name" value="LRR_SD22"/>
    <property type="match status" value="4"/>
</dbReference>
<dbReference type="PROSITE" id="PS51450">
    <property type="entry name" value="LRR"/>
    <property type="match status" value="4"/>
</dbReference>
<dbReference type="Gene3D" id="3.80.10.10">
    <property type="entry name" value="Ribonuclease Inhibitor"/>
    <property type="match status" value="1"/>
</dbReference>
<dbReference type="InterPro" id="IPR050576">
    <property type="entry name" value="Cilia_flagella_integrity"/>
</dbReference>
<dbReference type="PANTHER" id="PTHR45973:SF12">
    <property type="entry name" value="DYNEIN REGULATORY COMPLEX SUBUNIT 3"/>
    <property type="match status" value="1"/>
</dbReference>
<evidence type="ECO:0000313" key="14">
    <source>
        <dbReference type="Proteomes" id="UP001174909"/>
    </source>
</evidence>
<dbReference type="InterPro" id="IPR032675">
    <property type="entry name" value="LRR_dom_sf"/>
</dbReference>
<dbReference type="SMART" id="SM00369">
    <property type="entry name" value="LRR_TYP"/>
    <property type="match status" value="4"/>
</dbReference>
<evidence type="ECO:0000256" key="8">
    <source>
        <dbReference type="ARBA" id="ARBA00023212"/>
    </source>
</evidence>
<keyword evidence="2" id="KW-0963">Cytoplasm</keyword>
<proteinExistence type="inferred from homology"/>
<evidence type="ECO:0000256" key="11">
    <source>
        <dbReference type="ARBA" id="ARBA00040950"/>
    </source>
</evidence>
<evidence type="ECO:0000256" key="5">
    <source>
        <dbReference type="ARBA" id="ARBA00022846"/>
    </source>
</evidence>
<evidence type="ECO:0000256" key="6">
    <source>
        <dbReference type="ARBA" id="ARBA00023054"/>
    </source>
</evidence>
<sequence length="513" mass="58005">MVPFPFPRSPSPPAAMTHLYNTEEPSVISQGLLKKAVLQQGPEGEAGRLALEQGIDFSVVRSLRLDFQNILHIENLWQFSSLRKLQLDNNIIENIDGLETLVHLEWLDLSFNNISEVGEGLKELTSLRDLSLAHNQLTDISGFNTLTRLQSLSLASNRLAHLNQVSGLRPLSALQSLTLSGNPLTSDPHYTHYTLAFLPSLVYLDFHMIFPEEVGGVWFPGQIGLMTGSSPPSQREAVGDMFSEALAEVEMSEREFSRRREEAEAERQLQETYKAAYMDGLQGTALFDSMFEEDGDAERISLMPGVQDMLSQMKEEFQLCVEHLTKMGLEEKKKRDEEVASFQMFTPAGDFLQPAEITGTRGQFSADIIIGTRPDERGDDDSGAARCEENEREGRVDWRMCAFLLIQEIIRDFERNYSDMVGSFFETVQSHMTQLRELENTHHEKVSEMALQYLENAIKGSLEEEPPEQLRKLLADKDTLVSALNTSTTPHSLHRLQRCDRSHRGQADLSRRL</sequence>
<comment type="caution">
    <text evidence="13">The sequence shown here is derived from an EMBL/GenBank/DDBJ whole genome shotgun (WGS) entry which is preliminary data.</text>
</comment>
<comment type="subcellular location">
    <subcellularLocation>
        <location evidence="1">Cytoplasm</location>
        <location evidence="1">Cytoskeleton</location>
        <location evidence="1">Flagellum axoneme</location>
    </subcellularLocation>
</comment>
<evidence type="ECO:0000256" key="2">
    <source>
        <dbReference type="ARBA" id="ARBA00022490"/>
    </source>
</evidence>
<evidence type="ECO:0000313" key="13">
    <source>
        <dbReference type="EMBL" id="CAI8052924.1"/>
    </source>
</evidence>
<name>A0AA35TSF0_GEOBA</name>
<evidence type="ECO:0000256" key="7">
    <source>
        <dbReference type="ARBA" id="ARBA00023069"/>
    </source>
</evidence>
<reference evidence="13" key="1">
    <citation type="submission" date="2023-03" db="EMBL/GenBank/DDBJ databases">
        <authorList>
            <person name="Steffen K."/>
            <person name="Cardenas P."/>
        </authorList>
    </citation>
    <scope>NUCLEOTIDE SEQUENCE</scope>
</reference>